<dbReference type="GO" id="GO:0032259">
    <property type="term" value="P:methylation"/>
    <property type="evidence" value="ECO:0007669"/>
    <property type="project" value="UniProtKB-KW"/>
</dbReference>
<dbReference type="GO" id="GO:0008168">
    <property type="term" value="F:methyltransferase activity"/>
    <property type="evidence" value="ECO:0007669"/>
    <property type="project" value="UniProtKB-KW"/>
</dbReference>
<evidence type="ECO:0000256" key="2">
    <source>
        <dbReference type="ARBA" id="ARBA00022679"/>
    </source>
</evidence>
<reference evidence="4 5" key="1">
    <citation type="submission" date="2015-01" db="EMBL/GenBank/DDBJ databases">
        <title>Draft genome sequences of the supercritical CO2 tolerant bacteria Bacillus subterraneus MITOT1 and Bacillus cereus MIT0214.</title>
        <authorList>
            <person name="Peet K.C."/>
            <person name="Thompson J.R."/>
        </authorList>
    </citation>
    <scope>NUCLEOTIDE SEQUENCE [LARGE SCALE GENOMIC DNA]</scope>
    <source>
        <strain evidence="4 5">MITOT1</strain>
    </source>
</reference>
<organism evidence="4 5">
    <name type="scientific">Mesobacillus subterraneus</name>
    <dbReference type="NCBI Taxonomy" id="285983"/>
    <lineage>
        <taxon>Bacteria</taxon>
        <taxon>Bacillati</taxon>
        <taxon>Bacillota</taxon>
        <taxon>Bacilli</taxon>
        <taxon>Bacillales</taxon>
        <taxon>Bacillaceae</taxon>
        <taxon>Mesobacillus</taxon>
    </lineage>
</organism>
<dbReference type="PANTHER" id="PTHR43861">
    <property type="entry name" value="TRANS-ACONITATE 2-METHYLTRANSFERASE-RELATED"/>
    <property type="match status" value="1"/>
</dbReference>
<proteinExistence type="predicted"/>
<dbReference type="Gene3D" id="3.40.50.150">
    <property type="entry name" value="Vaccinia Virus protein VP39"/>
    <property type="match status" value="1"/>
</dbReference>
<keyword evidence="2 4" id="KW-0808">Transferase</keyword>
<dbReference type="SUPFAM" id="SSF53335">
    <property type="entry name" value="S-adenosyl-L-methionine-dependent methyltransferases"/>
    <property type="match status" value="1"/>
</dbReference>
<accession>A0A0D6Z941</accession>
<dbReference type="PANTHER" id="PTHR43861:SF1">
    <property type="entry name" value="TRANS-ACONITATE 2-METHYLTRANSFERASE"/>
    <property type="match status" value="1"/>
</dbReference>
<dbReference type="OrthoDB" id="9811589at2"/>
<dbReference type="AlphaFoldDB" id="A0A0D6Z941"/>
<evidence type="ECO:0000256" key="1">
    <source>
        <dbReference type="ARBA" id="ARBA00022603"/>
    </source>
</evidence>
<dbReference type="Pfam" id="PF13649">
    <property type="entry name" value="Methyltransf_25"/>
    <property type="match status" value="1"/>
</dbReference>
<evidence type="ECO:0000259" key="3">
    <source>
        <dbReference type="Pfam" id="PF13649"/>
    </source>
</evidence>
<dbReference type="InterPro" id="IPR041698">
    <property type="entry name" value="Methyltransf_25"/>
</dbReference>
<feature type="domain" description="Methyltransferase" evidence="3">
    <location>
        <begin position="41"/>
        <end position="135"/>
    </location>
</feature>
<dbReference type="EMBL" id="JXIQ01000082">
    <property type="protein sequence ID" value="KIY22077.1"/>
    <property type="molecule type" value="Genomic_DNA"/>
</dbReference>
<sequence length="249" mass="29043">MSYERFAYLYDELMKDVPYDNWVNLTEAYKQKFQVEGTRLLDLACGTGELSVRFAQKGYEVTGADLSDDMLSVAQRKAQTRSLPIQFFQQDMTELDDLGEFDIIGIYCDSLNYLENELAVKQTFEGVYRLLKQGGLFIFDVHSLYKMDDVFADATFTWDEEEITYIWNAFKGDEPHSVEHELTFFVLDEKSGKYDRVDEVHRQRTYPETKYVELLKQTGFDNMEISGDYSLQAPESTAERLFFAMIKSK</sequence>
<dbReference type="InterPro" id="IPR029063">
    <property type="entry name" value="SAM-dependent_MTases_sf"/>
</dbReference>
<keyword evidence="5" id="KW-1185">Reference proteome</keyword>
<dbReference type="PATRIC" id="fig|285983.3.peg.648"/>
<dbReference type="RefSeq" id="WP_044393575.1">
    <property type="nucleotide sequence ID" value="NZ_JXIQ01000082.1"/>
</dbReference>
<dbReference type="Gene3D" id="2.20.25.110">
    <property type="entry name" value="S-adenosyl-L-methionine-dependent methyltransferases"/>
    <property type="match status" value="1"/>
</dbReference>
<protein>
    <submittedName>
        <fullName evidence="4">Methyltransferase</fullName>
    </submittedName>
</protein>
<evidence type="ECO:0000313" key="5">
    <source>
        <dbReference type="Proteomes" id="UP000032512"/>
    </source>
</evidence>
<evidence type="ECO:0000313" key="4">
    <source>
        <dbReference type="EMBL" id="KIY22077.1"/>
    </source>
</evidence>
<dbReference type="Proteomes" id="UP000032512">
    <property type="component" value="Unassembled WGS sequence"/>
</dbReference>
<keyword evidence="1 4" id="KW-0489">Methyltransferase</keyword>
<name>A0A0D6Z941_9BACI</name>
<comment type="caution">
    <text evidence="4">The sequence shown here is derived from an EMBL/GenBank/DDBJ whole genome shotgun (WGS) entry which is preliminary data.</text>
</comment>
<dbReference type="CDD" id="cd02440">
    <property type="entry name" value="AdoMet_MTases"/>
    <property type="match status" value="1"/>
</dbReference>
<gene>
    <name evidence="4" type="ORF">UB32_10440</name>
</gene>